<dbReference type="Gene3D" id="2.40.420.20">
    <property type="match status" value="1"/>
</dbReference>
<evidence type="ECO:0000256" key="3">
    <source>
        <dbReference type="SAM" id="Phobius"/>
    </source>
</evidence>
<evidence type="ECO:0000313" key="5">
    <source>
        <dbReference type="EMBL" id="MDZ5711274.1"/>
    </source>
</evidence>
<dbReference type="EMBL" id="JAXQNN010000001">
    <property type="protein sequence ID" value="MDZ5711274.1"/>
    <property type="molecule type" value="Genomic_DNA"/>
</dbReference>
<feature type="domain" description="YknX-like barrel-sandwich hybrid" evidence="4">
    <location>
        <begin position="64"/>
        <end position="233"/>
    </location>
</feature>
<name>A0ABU5KJ45_9BACL</name>
<evidence type="ECO:0000256" key="2">
    <source>
        <dbReference type="SAM" id="MobiDB-lite"/>
    </source>
</evidence>
<protein>
    <recommendedName>
        <fullName evidence="4">YknX-like barrel-sandwich hybrid domain-containing protein</fullName>
    </recommendedName>
</protein>
<keyword evidence="6" id="KW-1185">Reference proteome</keyword>
<feature type="region of interest" description="Disordered" evidence="2">
    <location>
        <begin position="267"/>
        <end position="293"/>
    </location>
</feature>
<reference evidence="5 6" key="1">
    <citation type="submission" date="2023-12" db="EMBL/GenBank/DDBJ databases">
        <title>Jeotgalibacillus haloalkaliphilus sp. nov., a novel salt-tolerant bacteria, isolated from the estuary of the Fenhe River into the Yellow River.</title>
        <authorList>
            <person name="Li Y."/>
        </authorList>
    </citation>
    <scope>NUCLEOTIDE SEQUENCE [LARGE SCALE GENOMIC DNA]</scope>
    <source>
        <strain evidence="5 6">HH7-29</strain>
    </source>
</reference>
<dbReference type="InterPro" id="IPR058639">
    <property type="entry name" value="BSH_YknX-like"/>
</dbReference>
<organism evidence="5 6">
    <name type="scientific">Jeotgalibacillus haloalkalitolerans</name>
    <dbReference type="NCBI Taxonomy" id="3104292"/>
    <lineage>
        <taxon>Bacteria</taxon>
        <taxon>Bacillati</taxon>
        <taxon>Bacillota</taxon>
        <taxon>Bacilli</taxon>
        <taxon>Bacillales</taxon>
        <taxon>Caryophanaceae</taxon>
        <taxon>Jeotgalibacillus</taxon>
    </lineage>
</organism>
<dbReference type="PANTHER" id="PTHR30469">
    <property type="entry name" value="MULTIDRUG RESISTANCE PROTEIN MDTA"/>
    <property type="match status" value="1"/>
</dbReference>
<comment type="caution">
    <text evidence="5">The sequence shown here is derived from an EMBL/GenBank/DDBJ whole genome shotgun (WGS) entry which is preliminary data.</text>
</comment>
<accession>A0ABU5KJ45</accession>
<proteinExistence type="predicted"/>
<feature type="compositionally biased region" description="Polar residues" evidence="2">
    <location>
        <begin position="267"/>
        <end position="283"/>
    </location>
</feature>
<gene>
    <name evidence="5" type="ORF">UFB30_03520</name>
</gene>
<dbReference type="RefSeq" id="WP_322420283.1">
    <property type="nucleotide sequence ID" value="NZ_JAXQNN010000001.1"/>
</dbReference>
<feature type="transmembrane region" description="Helical" evidence="3">
    <location>
        <begin position="7"/>
        <end position="24"/>
    </location>
</feature>
<sequence>MSNRSKWLISVLAAIFVGVNLFLIKQDLLLVDRTSIVHDQKTAQSETVEEIMVKNGVVQTAVEETVYFSEQLGMFTQFLVEEGDEVSPGTPLYEYTVTDLEEQRLAFESEIEQLDSEIAAVESYITELETIERQIASSSSSSSANASPSSSINDDQLLITVELEIGIDVSDATVAQTRSLINQQIGEQEAEVERLEAEREKFESLADGLLNSPVVTVASEYEGQIASLAEDVSHPLITIYTDSLASHTKLTDEEAKLVLEGMQTRTTSPVAESISEGTVSSNPLMPDQEPQLSDKSTYPVNIDLLTADDNWFVGQHVVNEIILDTAPNAVTMPVIGLDESKIYVLNELGLVEPRIVNLGILDGDRQQIAGGLEAGEWVTVDPEQIERNGMPYITPMRINRLTFDNLGYTDERMNWKYVLLGVLPN</sequence>
<feature type="coiled-coil region" evidence="1">
    <location>
        <begin position="178"/>
        <end position="212"/>
    </location>
</feature>
<evidence type="ECO:0000256" key="1">
    <source>
        <dbReference type="SAM" id="Coils"/>
    </source>
</evidence>
<keyword evidence="3" id="KW-1133">Transmembrane helix</keyword>
<keyword evidence="3" id="KW-0812">Transmembrane</keyword>
<dbReference type="Proteomes" id="UP001292084">
    <property type="component" value="Unassembled WGS sequence"/>
</dbReference>
<evidence type="ECO:0000259" key="4">
    <source>
        <dbReference type="Pfam" id="PF25984"/>
    </source>
</evidence>
<evidence type="ECO:0000313" key="6">
    <source>
        <dbReference type="Proteomes" id="UP001292084"/>
    </source>
</evidence>
<dbReference type="Pfam" id="PF25984">
    <property type="entry name" value="BSH_YknX"/>
    <property type="match status" value="1"/>
</dbReference>
<keyword evidence="1" id="KW-0175">Coiled coil</keyword>
<keyword evidence="3" id="KW-0472">Membrane</keyword>